<gene>
    <name evidence="2" type="ORF">AUK42_01855</name>
</gene>
<dbReference type="InterPro" id="IPR041414">
    <property type="entry name" value="Raco-like_middle"/>
</dbReference>
<organism evidence="2 3">
    <name type="scientific">Candidatus Infernicultor aquiphilus</name>
    <dbReference type="NCBI Taxonomy" id="1805029"/>
    <lineage>
        <taxon>Bacteria</taxon>
        <taxon>Pseudomonadati</taxon>
        <taxon>Atribacterota</taxon>
        <taxon>Candidatus Phoenicimicrobiia</taxon>
        <taxon>Candidatus Pheonicimicrobiales</taxon>
        <taxon>Candidatus Phoenicimicrobiaceae</taxon>
        <taxon>Candidatus Infernicultor</taxon>
    </lineage>
</organism>
<dbReference type="InterPro" id="IPR040506">
    <property type="entry name" value="RACo_linker"/>
</dbReference>
<dbReference type="Gene3D" id="3.30.420.480">
    <property type="entry name" value="Domain of unknown function (DUF4445)"/>
    <property type="match status" value="1"/>
</dbReference>
<dbReference type="STRING" id="1805029.AUK42_01855"/>
<dbReference type="Pfam" id="PF14574">
    <property type="entry name" value="RACo_C_ter"/>
    <property type="match status" value="1"/>
</dbReference>
<reference evidence="2 3" key="1">
    <citation type="journal article" date="2016" name="Environ. Microbiol.">
        <title>Genomic resolution of a cold subsurface aquifer community provides metabolic insights for novel microbes adapted to high CO concentrations.</title>
        <authorList>
            <person name="Probst A.J."/>
            <person name="Castelle C.J."/>
            <person name="Singh A."/>
            <person name="Brown C.T."/>
            <person name="Anantharaman K."/>
            <person name="Sharon I."/>
            <person name="Hug L.A."/>
            <person name="Burstein D."/>
            <person name="Emerson J.B."/>
            <person name="Thomas B.C."/>
            <person name="Banfield J.F."/>
        </authorList>
    </citation>
    <scope>NUCLEOTIDE SEQUENCE [LARGE SCALE GENOMIC DNA]</scope>
    <source>
        <strain evidence="2">CG2_30_33_13</strain>
    </source>
</reference>
<dbReference type="Pfam" id="PF17650">
    <property type="entry name" value="RACo_linker"/>
    <property type="match status" value="1"/>
</dbReference>
<dbReference type="AlphaFoldDB" id="A0A1J5GY44"/>
<dbReference type="PANTHER" id="PTHR42895:SF2">
    <property type="entry name" value="IRON-SULFUR CLUSTER PROTEIN"/>
    <property type="match status" value="1"/>
</dbReference>
<dbReference type="InterPro" id="IPR027980">
    <property type="entry name" value="RACo_C"/>
</dbReference>
<dbReference type="InterPro" id="IPR036010">
    <property type="entry name" value="2Fe-2S_ferredoxin-like_sf"/>
</dbReference>
<dbReference type="Gene3D" id="3.10.20.880">
    <property type="match status" value="1"/>
</dbReference>
<dbReference type="SUPFAM" id="SSF54292">
    <property type="entry name" value="2Fe-2S ferredoxin-like"/>
    <property type="match status" value="1"/>
</dbReference>
<dbReference type="Gene3D" id="3.10.20.30">
    <property type="match status" value="1"/>
</dbReference>
<dbReference type="EMBL" id="MNYY01000041">
    <property type="protein sequence ID" value="OIP72734.1"/>
    <property type="molecule type" value="Genomic_DNA"/>
</dbReference>
<dbReference type="GO" id="GO:0051536">
    <property type="term" value="F:iron-sulfur cluster binding"/>
    <property type="evidence" value="ECO:0007669"/>
    <property type="project" value="InterPro"/>
</dbReference>
<protein>
    <recommendedName>
        <fullName evidence="1">2Fe-2S ferredoxin-type domain-containing protein</fullName>
    </recommendedName>
</protein>
<dbReference type="InterPro" id="IPR042259">
    <property type="entry name" value="Raco-like_middle_sf"/>
</dbReference>
<sequence>MLKITFLPDKKNIEVNQGTTALEALERAGINIDTPCGGKGICGKCKILINTGITTATPIEEELLSEEEIKKGFRLACQAKLFKDTIIEVPSEIRLDFKGVFSSNLKGDIHRIKKNFALDSNLKKVFLGLEKPSLDDQRSDWERIKDGLSLKKIENISNLKISLPILKKIPLLIRKADFRVTVTICNDEIMDLESDNTAKKSYGMAFDIGTTTVVGYLIDLGSGEELSAVAKTNPQIIHGDDVISRIGFAQQPKGGLEKLQKEIVITLNEIIRETTQKAEIDKSNIYETVIVGNTCMHHLFLGLNPIHLAPSPYIPVIKESLSLKVKDIPGLSLNPAANIYMLPNISAFVGADILAGILSTSMWREDKTILLVDLGTNGEVVLGLKKKLWACSVAAGPAFEGARISSGMRAAEGAINKVKIDSKFIIYKVIEDGKVRGICGSGLIDLIAELLKLGLINKSGKLIGREEGNSELSEEIRKRIIKGQKGNKFLLVKGKETENGKPLYLTQRDIREVQLAKAAIFAGIKILLKEVNIPLEDIQEILLAGAFGNFIDKKSAVRIGLLPNLPLKKIESVGNAAGRGAEITLCSNKMREVSEEISKKVKYVELSSRPDFQEEFIKAMIF</sequence>
<dbReference type="Pfam" id="PF17651">
    <property type="entry name" value="Raco_middle"/>
    <property type="match status" value="1"/>
</dbReference>
<dbReference type="PANTHER" id="PTHR42895">
    <property type="entry name" value="IRON-SULFUR CLUSTER-BINDING PROTEIN-RELATED"/>
    <property type="match status" value="1"/>
</dbReference>
<dbReference type="PROSITE" id="PS51085">
    <property type="entry name" value="2FE2S_FER_2"/>
    <property type="match status" value="1"/>
</dbReference>
<dbReference type="InterPro" id="IPR012675">
    <property type="entry name" value="Beta-grasp_dom_sf"/>
</dbReference>
<name>A0A1J5GY44_9BACT</name>
<dbReference type="CDD" id="cd00207">
    <property type="entry name" value="fer2"/>
    <property type="match status" value="1"/>
</dbReference>
<dbReference type="InterPro" id="IPR001041">
    <property type="entry name" value="2Fe-2S_ferredoxin-type"/>
</dbReference>
<evidence type="ECO:0000313" key="3">
    <source>
        <dbReference type="Proteomes" id="UP000182763"/>
    </source>
</evidence>
<dbReference type="InterPro" id="IPR052911">
    <property type="entry name" value="Corrinoid_activation_enz"/>
</dbReference>
<dbReference type="Proteomes" id="UP000182763">
    <property type="component" value="Unassembled WGS sequence"/>
</dbReference>
<proteinExistence type="predicted"/>
<evidence type="ECO:0000259" key="1">
    <source>
        <dbReference type="PROSITE" id="PS51085"/>
    </source>
</evidence>
<dbReference type="Pfam" id="PF00111">
    <property type="entry name" value="Fer2"/>
    <property type="match status" value="1"/>
</dbReference>
<evidence type="ECO:0000313" key="2">
    <source>
        <dbReference type="EMBL" id="OIP72734.1"/>
    </source>
</evidence>
<accession>A0A1J5GY44</accession>
<comment type="caution">
    <text evidence="2">The sequence shown here is derived from an EMBL/GenBank/DDBJ whole genome shotgun (WGS) entry which is preliminary data.</text>
</comment>
<feature type="domain" description="2Fe-2S ferredoxin-type" evidence="1">
    <location>
        <begin position="2"/>
        <end position="93"/>
    </location>
</feature>